<proteinExistence type="predicted"/>
<reference evidence="2 3" key="1">
    <citation type="submission" date="2023-10" db="EMBL/GenBank/DDBJ databases">
        <title>Glaciecola aquimarina strain GGW-M5 nov., isolated from a coastal seawater.</title>
        <authorList>
            <person name="Bayburt H."/>
            <person name="Kim J.M."/>
            <person name="Choi B.J."/>
            <person name="Jeon C.O."/>
        </authorList>
    </citation>
    <scope>NUCLEOTIDE SEQUENCE [LARGE SCALE GENOMIC DNA]</scope>
    <source>
        <strain evidence="2 3">KCTC 32108</strain>
    </source>
</reference>
<organism evidence="2 3">
    <name type="scientific">Paraglaciecola aquimarina</name>
    <dbReference type="NCBI Taxonomy" id="1235557"/>
    <lineage>
        <taxon>Bacteria</taxon>
        <taxon>Pseudomonadati</taxon>
        <taxon>Pseudomonadota</taxon>
        <taxon>Gammaproteobacteria</taxon>
        <taxon>Alteromonadales</taxon>
        <taxon>Alteromonadaceae</taxon>
        <taxon>Paraglaciecola</taxon>
    </lineage>
</organism>
<comment type="caution">
    <text evidence="2">The sequence shown here is derived from an EMBL/GenBank/DDBJ whole genome shotgun (WGS) entry which is preliminary data.</text>
</comment>
<dbReference type="RefSeq" id="WP_316027124.1">
    <property type="nucleotide sequence ID" value="NZ_JAWDIO010000002.1"/>
</dbReference>
<dbReference type="SUPFAM" id="SSF101898">
    <property type="entry name" value="NHL repeat"/>
    <property type="match status" value="1"/>
</dbReference>
<keyword evidence="1" id="KW-0472">Membrane</keyword>
<protein>
    <recommendedName>
        <fullName evidence="4">Phytase-like domain-containing protein</fullName>
    </recommendedName>
</protein>
<accession>A0ABU3T002</accession>
<evidence type="ECO:0000313" key="2">
    <source>
        <dbReference type="EMBL" id="MDU0355590.1"/>
    </source>
</evidence>
<keyword evidence="1" id="KW-0812">Transmembrane</keyword>
<dbReference type="EMBL" id="JAWDIO010000002">
    <property type="protein sequence ID" value="MDU0355590.1"/>
    <property type="molecule type" value="Genomic_DNA"/>
</dbReference>
<keyword evidence="1" id="KW-1133">Transmembrane helix</keyword>
<dbReference type="Proteomes" id="UP001247805">
    <property type="component" value="Unassembled WGS sequence"/>
</dbReference>
<sequence length="288" mass="32906">MNQPQMCEEVPLLYRLLLIVLLFNSLTACSSVAQNTVNFSILSELPLPAELRETSALYCPEDGSAYTVNDSGNKPIIYQLDDSGNLQSSLPINIKNKDWESLTGDKKHFYIGDVGNNNGKRKFVQIHTVDKQDLGQVKNTIRLHYLDNSIKGNEYLNHDFDSESIVSMGQQLYLFSKSWRTNNLYIYRLEKDVLEQKIRPFQSIEGLPDIVTGGDYDAKNKRFILLGYELKGLGRFYPFVAILNQDFKLVKSFLLDRFKQVEGLCVTPKGDVWITQEGAFSPLRNWSK</sequence>
<feature type="transmembrane region" description="Helical" evidence="1">
    <location>
        <begin position="12"/>
        <end position="33"/>
    </location>
</feature>
<keyword evidence="3" id="KW-1185">Reference proteome</keyword>
<evidence type="ECO:0008006" key="4">
    <source>
        <dbReference type="Google" id="ProtNLM"/>
    </source>
</evidence>
<name>A0ABU3T002_9ALTE</name>
<evidence type="ECO:0000313" key="3">
    <source>
        <dbReference type="Proteomes" id="UP001247805"/>
    </source>
</evidence>
<evidence type="ECO:0000256" key="1">
    <source>
        <dbReference type="SAM" id="Phobius"/>
    </source>
</evidence>
<gene>
    <name evidence="2" type="ORF">RS130_18305</name>
</gene>